<comment type="caution">
    <text evidence="7">The sequence shown here is derived from an EMBL/GenBank/DDBJ whole genome shotgun (WGS) entry which is preliminary data.</text>
</comment>
<keyword evidence="8" id="KW-1185">Reference proteome</keyword>
<evidence type="ECO:0000313" key="8">
    <source>
        <dbReference type="Proteomes" id="UP000625711"/>
    </source>
</evidence>
<feature type="transmembrane region" description="Helical" evidence="6">
    <location>
        <begin position="184"/>
        <end position="204"/>
    </location>
</feature>
<evidence type="ECO:0000256" key="4">
    <source>
        <dbReference type="PROSITE-ProRule" id="PRU00023"/>
    </source>
</evidence>
<evidence type="ECO:0000256" key="1">
    <source>
        <dbReference type="ARBA" id="ARBA00022737"/>
    </source>
</evidence>
<evidence type="ECO:0000313" key="7">
    <source>
        <dbReference type="EMBL" id="KAF7278485.1"/>
    </source>
</evidence>
<keyword evidence="6" id="KW-0472">Membrane</keyword>
<feature type="compositionally biased region" description="Low complexity" evidence="5">
    <location>
        <begin position="395"/>
        <end position="404"/>
    </location>
</feature>
<name>A0A834IIC7_RHYFE</name>
<dbReference type="Gene3D" id="1.25.40.20">
    <property type="entry name" value="Ankyrin repeat-containing domain"/>
    <property type="match status" value="1"/>
</dbReference>
<evidence type="ECO:0000256" key="5">
    <source>
        <dbReference type="SAM" id="MobiDB-lite"/>
    </source>
</evidence>
<evidence type="ECO:0000256" key="6">
    <source>
        <dbReference type="SAM" id="Phobius"/>
    </source>
</evidence>
<sequence>MPSDERRHVSRRLQHLFPDLFSTTVSVAMPRIRDGGVGWLLDGPGTRRGSCSIVVQTTRIQRHTAARSPSPPANIECPSLPENPSTFSARIRRIHYRGETAKIVIARCDLIRGDHRPRGAQPYGVPRDQRAVLKQTACPRNIIGGPAACPASFLQSPPPPLPSHYRRYVPLVRLRRERKNEVKVFLFLVYTINIVLIVSCLFSLPPDVLEHHQYTVLHWGAKYGNADIIKIFAGKYKVDVNGKTNGGYTPLHISAQFGHKEIFKLLIEVYKADTKVRDYSGKMAEYYLISKEQKETGGILLRKMKGRKKQTEKDLGFLRIGSLNVRVKKTTEAFSNFLGVGNSGTVNPSDSPGEKMHKGWGSADNVNKENIMGAPKGYIARKRSKRAIDSGLSSTPTTPKAPTKNYSSTSLPLTNFNNDSDSDSAAGFDSNWKN</sequence>
<dbReference type="PROSITE" id="PS50297">
    <property type="entry name" value="ANK_REP_REGION"/>
    <property type="match status" value="1"/>
</dbReference>
<feature type="region of interest" description="Disordered" evidence="5">
    <location>
        <begin position="383"/>
        <end position="434"/>
    </location>
</feature>
<dbReference type="PANTHER" id="PTHR14491">
    <property type="entry name" value="SOSONDOWAH, ISOFORM G"/>
    <property type="match status" value="1"/>
</dbReference>
<dbReference type="Proteomes" id="UP000625711">
    <property type="component" value="Unassembled WGS sequence"/>
</dbReference>
<dbReference type="InterPro" id="IPR036770">
    <property type="entry name" value="Ankyrin_rpt-contain_sf"/>
</dbReference>
<evidence type="ECO:0000256" key="2">
    <source>
        <dbReference type="ARBA" id="ARBA00023043"/>
    </source>
</evidence>
<gene>
    <name evidence="7" type="ORF">GWI33_008387</name>
</gene>
<dbReference type="SMART" id="SM00248">
    <property type="entry name" value="ANK"/>
    <property type="match status" value="2"/>
</dbReference>
<reference evidence="7" key="1">
    <citation type="submission" date="2020-08" db="EMBL/GenBank/DDBJ databases">
        <title>Genome sequencing and assembly of the red palm weevil Rhynchophorus ferrugineus.</title>
        <authorList>
            <person name="Dias G.B."/>
            <person name="Bergman C.M."/>
            <person name="Manee M."/>
        </authorList>
    </citation>
    <scope>NUCLEOTIDE SEQUENCE</scope>
    <source>
        <strain evidence="7">AA-2017</strain>
        <tissue evidence="7">Whole larva</tissue>
    </source>
</reference>
<dbReference type="SUPFAM" id="SSF48403">
    <property type="entry name" value="Ankyrin repeat"/>
    <property type="match status" value="1"/>
</dbReference>
<dbReference type="PANTHER" id="PTHR14491:SF7">
    <property type="entry name" value="SOSONDOWAH, ISOFORM G"/>
    <property type="match status" value="1"/>
</dbReference>
<dbReference type="Pfam" id="PF12796">
    <property type="entry name" value="Ank_2"/>
    <property type="match status" value="1"/>
</dbReference>
<dbReference type="InterPro" id="IPR002110">
    <property type="entry name" value="Ankyrin_rpt"/>
</dbReference>
<feature type="region of interest" description="Disordered" evidence="5">
    <location>
        <begin position="62"/>
        <end position="81"/>
    </location>
</feature>
<feature type="compositionally biased region" description="Low complexity" evidence="5">
    <location>
        <begin position="415"/>
        <end position="434"/>
    </location>
</feature>
<evidence type="ECO:0000256" key="3">
    <source>
        <dbReference type="ARBA" id="ARBA00038122"/>
    </source>
</evidence>
<dbReference type="AlphaFoldDB" id="A0A834IIC7"/>
<feature type="compositionally biased region" description="Polar residues" evidence="5">
    <location>
        <begin position="405"/>
        <end position="414"/>
    </location>
</feature>
<keyword evidence="6" id="KW-1133">Transmembrane helix</keyword>
<keyword evidence="2 4" id="KW-0040">ANK repeat</keyword>
<dbReference type="OrthoDB" id="60433at2759"/>
<feature type="repeat" description="ANK" evidence="4">
    <location>
        <begin position="246"/>
        <end position="268"/>
    </location>
</feature>
<dbReference type="PROSITE" id="PS50088">
    <property type="entry name" value="ANK_REPEAT"/>
    <property type="match status" value="1"/>
</dbReference>
<feature type="region of interest" description="Disordered" evidence="5">
    <location>
        <begin position="345"/>
        <end position="367"/>
    </location>
</feature>
<proteinExistence type="inferred from homology"/>
<dbReference type="EMBL" id="JAACXV010000399">
    <property type="protein sequence ID" value="KAF7278485.1"/>
    <property type="molecule type" value="Genomic_DNA"/>
</dbReference>
<comment type="similarity">
    <text evidence="3">Belongs to the SOWAH family.</text>
</comment>
<accession>A0A834IIC7</accession>
<organism evidence="7 8">
    <name type="scientific">Rhynchophorus ferrugineus</name>
    <name type="common">Red palm weevil</name>
    <name type="synonym">Curculio ferrugineus</name>
    <dbReference type="NCBI Taxonomy" id="354439"/>
    <lineage>
        <taxon>Eukaryota</taxon>
        <taxon>Metazoa</taxon>
        <taxon>Ecdysozoa</taxon>
        <taxon>Arthropoda</taxon>
        <taxon>Hexapoda</taxon>
        <taxon>Insecta</taxon>
        <taxon>Pterygota</taxon>
        <taxon>Neoptera</taxon>
        <taxon>Endopterygota</taxon>
        <taxon>Coleoptera</taxon>
        <taxon>Polyphaga</taxon>
        <taxon>Cucujiformia</taxon>
        <taxon>Curculionidae</taxon>
        <taxon>Dryophthorinae</taxon>
        <taxon>Rhynchophorus</taxon>
    </lineage>
</organism>
<keyword evidence="1" id="KW-0677">Repeat</keyword>
<protein>
    <submittedName>
        <fullName evidence="7">Uncharacterized protein</fullName>
    </submittedName>
</protein>
<keyword evidence="6" id="KW-0812">Transmembrane</keyword>